<gene>
    <name evidence="2" type="ORF">N656DRAFT_784329</name>
</gene>
<keyword evidence="1" id="KW-0472">Membrane</keyword>
<accession>A0AAN6QDQ1</accession>
<proteinExistence type="predicted"/>
<protein>
    <submittedName>
        <fullName evidence="2">Uncharacterized protein</fullName>
    </submittedName>
</protein>
<dbReference type="RefSeq" id="XP_064665873.1">
    <property type="nucleotide sequence ID" value="XM_064816146.1"/>
</dbReference>
<organism evidence="2 3">
    <name type="scientific">Canariomyces notabilis</name>
    <dbReference type="NCBI Taxonomy" id="2074819"/>
    <lineage>
        <taxon>Eukaryota</taxon>
        <taxon>Fungi</taxon>
        <taxon>Dikarya</taxon>
        <taxon>Ascomycota</taxon>
        <taxon>Pezizomycotina</taxon>
        <taxon>Sordariomycetes</taxon>
        <taxon>Sordariomycetidae</taxon>
        <taxon>Sordariales</taxon>
        <taxon>Chaetomiaceae</taxon>
        <taxon>Canariomyces</taxon>
    </lineage>
</organism>
<dbReference type="EMBL" id="MU853364">
    <property type="protein sequence ID" value="KAK4108303.1"/>
    <property type="molecule type" value="Genomic_DNA"/>
</dbReference>
<keyword evidence="1" id="KW-0812">Transmembrane</keyword>
<feature type="transmembrane region" description="Helical" evidence="1">
    <location>
        <begin position="146"/>
        <end position="171"/>
    </location>
</feature>
<name>A0AAN6QDQ1_9PEZI</name>
<evidence type="ECO:0000313" key="3">
    <source>
        <dbReference type="Proteomes" id="UP001302812"/>
    </source>
</evidence>
<keyword evidence="1" id="KW-1133">Transmembrane helix</keyword>
<evidence type="ECO:0000256" key="1">
    <source>
        <dbReference type="SAM" id="Phobius"/>
    </source>
</evidence>
<comment type="caution">
    <text evidence="2">The sequence shown here is derived from an EMBL/GenBank/DDBJ whole genome shotgun (WGS) entry which is preliminary data.</text>
</comment>
<reference evidence="2" key="1">
    <citation type="journal article" date="2023" name="Mol. Phylogenet. Evol.">
        <title>Genome-scale phylogeny and comparative genomics of the fungal order Sordariales.</title>
        <authorList>
            <person name="Hensen N."/>
            <person name="Bonometti L."/>
            <person name="Westerberg I."/>
            <person name="Brannstrom I.O."/>
            <person name="Guillou S."/>
            <person name="Cros-Aarteil S."/>
            <person name="Calhoun S."/>
            <person name="Haridas S."/>
            <person name="Kuo A."/>
            <person name="Mondo S."/>
            <person name="Pangilinan J."/>
            <person name="Riley R."/>
            <person name="LaButti K."/>
            <person name="Andreopoulos B."/>
            <person name="Lipzen A."/>
            <person name="Chen C."/>
            <person name="Yan M."/>
            <person name="Daum C."/>
            <person name="Ng V."/>
            <person name="Clum A."/>
            <person name="Steindorff A."/>
            <person name="Ohm R.A."/>
            <person name="Martin F."/>
            <person name="Silar P."/>
            <person name="Natvig D.O."/>
            <person name="Lalanne C."/>
            <person name="Gautier V."/>
            <person name="Ament-Velasquez S.L."/>
            <person name="Kruys A."/>
            <person name="Hutchinson M.I."/>
            <person name="Powell A.J."/>
            <person name="Barry K."/>
            <person name="Miller A.N."/>
            <person name="Grigoriev I.V."/>
            <person name="Debuchy R."/>
            <person name="Gladieux P."/>
            <person name="Hiltunen Thoren M."/>
            <person name="Johannesson H."/>
        </authorList>
    </citation>
    <scope>NUCLEOTIDE SEQUENCE</scope>
    <source>
        <strain evidence="2">CBS 508.74</strain>
    </source>
</reference>
<feature type="transmembrane region" description="Helical" evidence="1">
    <location>
        <begin position="35"/>
        <end position="56"/>
    </location>
</feature>
<keyword evidence="3" id="KW-1185">Reference proteome</keyword>
<dbReference type="GeneID" id="89940271"/>
<feature type="transmembrane region" description="Helical" evidence="1">
    <location>
        <begin position="76"/>
        <end position="97"/>
    </location>
</feature>
<evidence type="ECO:0000313" key="2">
    <source>
        <dbReference type="EMBL" id="KAK4108303.1"/>
    </source>
</evidence>
<reference evidence="2" key="2">
    <citation type="submission" date="2023-05" db="EMBL/GenBank/DDBJ databases">
        <authorList>
            <consortium name="Lawrence Berkeley National Laboratory"/>
            <person name="Steindorff A."/>
            <person name="Hensen N."/>
            <person name="Bonometti L."/>
            <person name="Westerberg I."/>
            <person name="Brannstrom I.O."/>
            <person name="Guillou S."/>
            <person name="Cros-Aarteil S."/>
            <person name="Calhoun S."/>
            <person name="Haridas S."/>
            <person name="Kuo A."/>
            <person name="Mondo S."/>
            <person name="Pangilinan J."/>
            <person name="Riley R."/>
            <person name="Labutti K."/>
            <person name="Andreopoulos B."/>
            <person name="Lipzen A."/>
            <person name="Chen C."/>
            <person name="Yanf M."/>
            <person name="Daum C."/>
            <person name="Ng V."/>
            <person name="Clum A."/>
            <person name="Ohm R."/>
            <person name="Martin F."/>
            <person name="Silar P."/>
            <person name="Natvig D."/>
            <person name="Lalanne C."/>
            <person name="Gautier V."/>
            <person name="Ament-Velasquez S.L."/>
            <person name="Kruys A."/>
            <person name="Hutchinson M.I."/>
            <person name="Powell A.J."/>
            <person name="Barry K."/>
            <person name="Miller A.N."/>
            <person name="Grigoriev I.V."/>
            <person name="Debuchy R."/>
            <person name="Gladieux P."/>
            <person name="Thoren M.H."/>
            <person name="Johannesson H."/>
        </authorList>
    </citation>
    <scope>NUCLEOTIDE SEQUENCE</scope>
    <source>
        <strain evidence="2">CBS 508.74</strain>
    </source>
</reference>
<sequence>MDPDQHQPGAAQCICMPQPTYKHDADRVAKELLKFYPLVVMIIATVGAQMSFTVVLSKIETPDASRADFVRRMIGLSWLLFLGVTWFAFLAGVIDIIHGPSVEKGVLREVWFLKYGVILLVLSIEGMTFAAFLCMAIAVKEFDRRLGWWAIAIISIGAAITLLTTALHGWRVNKKEAFQLVVVWLQGNFNRFYWNLVRNRK</sequence>
<feature type="transmembrane region" description="Helical" evidence="1">
    <location>
        <begin position="117"/>
        <end position="139"/>
    </location>
</feature>
<dbReference type="AlphaFoldDB" id="A0AAN6QDQ1"/>
<dbReference type="Proteomes" id="UP001302812">
    <property type="component" value="Unassembled WGS sequence"/>
</dbReference>